<dbReference type="Gene3D" id="1.10.10.1850">
    <property type="entry name" value="Sporulation protein-like"/>
    <property type="match status" value="1"/>
</dbReference>
<evidence type="ECO:0000313" key="1">
    <source>
        <dbReference type="EMBL" id="MBM6878112.1"/>
    </source>
</evidence>
<reference evidence="1 2" key="1">
    <citation type="journal article" date="2021" name="Sci. Rep.">
        <title>The distribution of antibiotic resistance genes in chicken gut microbiota commensals.</title>
        <authorList>
            <person name="Juricova H."/>
            <person name="Matiasovicova J."/>
            <person name="Kubasova T."/>
            <person name="Cejkova D."/>
            <person name="Rychlik I."/>
        </authorList>
    </citation>
    <scope>NUCLEOTIDE SEQUENCE [LARGE SCALE GENOMIC DNA]</scope>
    <source>
        <strain evidence="1 2">An431b</strain>
    </source>
</reference>
<dbReference type="InterPro" id="IPR041965">
    <property type="entry name" value="TTRAP_sf"/>
</dbReference>
<dbReference type="Pfam" id="PF14203">
    <property type="entry name" value="TTRAP"/>
    <property type="match status" value="1"/>
</dbReference>
<proteinExistence type="predicted"/>
<protein>
    <submittedName>
        <fullName evidence="1">Uncharacterized protein</fullName>
    </submittedName>
</protein>
<name>A0ABS2GBX6_9FIRM</name>
<dbReference type="RefSeq" id="WP_205133857.1">
    <property type="nucleotide sequence ID" value="NZ_JACSNT010000009.1"/>
</dbReference>
<keyword evidence="2" id="KW-1185">Reference proteome</keyword>
<dbReference type="EMBL" id="JACSNV010000010">
    <property type="protein sequence ID" value="MBM6878112.1"/>
    <property type="molecule type" value="Genomic_DNA"/>
</dbReference>
<gene>
    <name evidence="1" type="ORF">H9X83_08045</name>
</gene>
<organism evidence="1 2">
    <name type="scientific">Anaerotignum lactatifermentans</name>
    <dbReference type="NCBI Taxonomy" id="160404"/>
    <lineage>
        <taxon>Bacteria</taxon>
        <taxon>Bacillati</taxon>
        <taxon>Bacillota</taxon>
        <taxon>Clostridia</taxon>
        <taxon>Lachnospirales</taxon>
        <taxon>Anaerotignaceae</taxon>
        <taxon>Anaerotignum</taxon>
    </lineage>
</organism>
<evidence type="ECO:0000313" key="2">
    <source>
        <dbReference type="Proteomes" id="UP000729290"/>
    </source>
</evidence>
<dbReference type="Proteomes" id="UP000729290">
    <property type="component" value="Unassembled WGS sequence"/>
</dbReference>
<sequence>MTFTVEEISLLLEVDHSTRRASMQALIALLKITESAELRSLFRQLGGKLYAMSDKDFEAVDFDSWKEDFDAENE</sequence>
<accession>A0ABS2GBX6</accession>
<dbReference type="InterPro" id="IPR025468">
    <property type="entry name" value="TTRAP"/>
</dbReference>
<comment type="caution">
    <text evidence="1">The sequence shown here is derived from an EMBL/GenBank/DDBJ whole genome shotgun (WGS) entry which is preliminary data.</text>
</comment>